<keyword evidence="3 6" id="KW-0812">Transmembrane</keyword>
<dbReference type="CDD" id="cd01948">
    <property type="entry name" value="EAL"/>
    <property type="match status" value="1"/>
</dbReference>
<feature type="transmembrane region" description="Helical" evidence="6">
    <location>
        <begin position="347"/>
        <end position="365"/>
    </location>
</feature>
<evidence type="ECO:0000313" key="11">
    <source>
        <dbReference type="Proteomes" id="UP001157353"/>
    </source>
</evidence>
<comment type="subcellular location">
    <subcellularLocation>
        <location evidence="1">Membrane</location>
        <topology evidence="1">Multi-pass membrane protein</topology>
    </subcellularLocation>
</comment>
<dbReference type="Pfam" id="PF00909">
    <property type="entry name" value="Ammonium_transp"/>
    <property type="match status" value="1"/>
</dbReference>
<feature type="transmembrane region" description="Helical" evidence="6">
    <location>
        <begin position="256"/>
        <end position="276"/>
    </location>
</feature>
<evidence type="ECO:0000256" key="2">
    <source>
        <dbReference type="ARBA" id="ARBA00005887"/>
    </source>
</evidence>
<dbReference type="Proteomes" id="UP001157353">
    <property type="component" value="Unassembled WGS sequence"/>
</dbReference>
<dbReference type="Pfam" id="PF00989">
    <property type="entry name" value="PAS"/>
    <property type="match status" value="1"/>
</dbReference>
<protein>
    <recommendedName>
        <fullName evidence="12">Ammonium transporter</fullName>
    </recommendedName>
</protein>
<dbReference type="SMART" id="SM00052">
    <property type="entry name" value="EAL"/>
    <property type="match status" value="1"/>
</dbReference>
<dbReference type="EMBL" id="BSPQ01000004">
    <property type="protein sequence ID" value="GLS90476.1"/>
    <property type="molecule type" value="Genomic_DNA"/>
</dbReference>
<organism evidence="10 11">
    <name type="scientific">Psychromonas marina</name>
    <dbReference type="NCBI Taxonomy" id="88364"/>
    <lineage>
        <taxon>Bacteria</taxon>
        <taxon>Pseudomonadati</taxon>
        <taxon>Pseudomonadota</taxon>
        <taxon>Gammaproteobacteria</taxon>
        <taxon>Alteromonadales</taxon>
        <taxon>Psychromonadaceae</taxon>
        <taxon>Psychromonas</taxon>
    </lineage>
</organism>
<dbReference type="InterPro" id="IPR001633">
    <property type="entry name" value="EAL_dom"/>
</dbReference>
<dbReference type="InterPro" id="IPR035965">
    <property type="entry name" value="PAS-like_dom_sf"/>
</dbReference>
<dbReference type="Gene3D" id="3.30.70.270">
    <property type="match status" value="1"/>
</dbReference>
<dbReference type="PROSITE" id="PS50883">
    <property type="entry name" value="EAL"/>
    <property type="match status" value="1"/>
</dbReference>
<feature type="transmembrane region" description="Helical" evidence="6">
    <location>
        <begin position="154"/>
        <end position="174"/>
    </location>
</feature>
<feature type="domain" description="GGDEF" evidence="9">
    <location>
        <begin position="617"/>
        <end position="750"/>
    </location>
</feature>
<evidence type="ECO:0000256" key="3">
    <source>
        <dbReference type="ARBA" id="ARBA00022692"/>
    </source>
</evidence>
<dbReference type="RefSeq" id="WP_284203604.1">
    <property type="nucleotide sequence ID" value="NZ_BSPQ01000004.1"/>
</dbReference>
<dbReference type="InterPro" id="IPR013767">
    <property type="entry name" value="PAS_fold"/>
</dbReference>
<dbReference type="NCBIfam" id="TIGR00254">
    <property type="entry name" value="GGDEF"/>
    <property type="match status" value="1"/>
</dbReference>
<proteinExistence type="inferred from homology"/>
<dbReference type="PANTHER" id="PTHR44757">
    <property type="entry name" value="DIGUANYLATE CYCLASE DGCP"/>
    <property type="match status" value="1"/>
</dbReference>
<dbReference type="Gene3D" id="1.10.3430.10">
    <property type="entry name" value="Ammonium transporter AmtB like domains"/>
    <property type="match status" value="1"/>
</dbReference>
<evidence type="ECO:0000313" key="10">
    <source>
        <dbReference type="EMBL" id="GLS90476.1"/>
    </source>
</evidence>
<gene>
    <name evidence="10" type="ORF">GCM10007916_15430</name>
</gene>
<dbReference type="NCBIfam" id="TIGR00229">
    <property type="entry name" value="sensory_box"/>
    <property type="match status" value="1"/>
</dbReference>
<dbReference type="SMART" id="SM00267">
    <property type="entry name" value="GGDEF"/>
    <property type="match status" value="1"/>
</dbReference>
<feature type="transmembrane region" description="Helical" evidence="6">
    <location>
        <begin position="306"/>
        <end position="327"/>
    </location>
</feature>
<dbReference type="PROSITE" id="PS50112">
    <property type="entry name" value="PAS"/>
    <property type="match status" value="1"/>
</dbReference>
<feature type="transmembrane region" description="Helical" evidence="6">
    <location>
        <begin position="44"/>
        <end position="64"/>
    </location>
</feature>
<name>A0ABQ6DZ98_9GAMM</name>
<evidence type="ECO:0000259" key="8">
    <source>
        <dbReference type="PROSITE" id="PS50883"/>
    </source>
</evidence>
<evidence type="ECO:0000256" key="1">
    <source>
        <dbReference type="ARBA" id="ARBA00004141"/>
    </source>
</evidence>
<dbReference type="CDD" id="cd00130">
    <property type="entry name" value="PAS"/>
    <property type="match status" value="1"/>
</dbReference>
<evidence type="ECO:0008006" key="12">
    <source>
        <dbReference type="Google" id="ProtNLM"/>
    </source>
</evidence>
<dbReference type="InterPro" id="IPR035919">
    <property type="entry name" value="EAL_sf"/>
</dbReference>
<dbReference type="InterPro" id="IPR001905">
    <property type="entry name" value="Ammonium_transpt"/>
</dbReference>
<dbReference type="InterPro" id="IPR052155">
    <property type="entry name" value="Biofilm_reg_signaling"/>
</dbReference>
<dbReference type="InterPro" id="IPR002229">
    <property type="entry name" value="RhesusRHD"/>
</dbReference>
<comment type="similarity">
    <text evidence="2">Belongs to the ammonia transporter channel (TC 1.A.11.2) family.</text>
</comment>
<dbReference type="SUPFAM" id="SSF55073">
    <property type="entry name" value="Nucleotide cyclase"/>
    <property type="match status" value="1"/>
</dbReference>
<feature type="transmembrane region" description="Helical" evidence="6">
    <location>
        <begin position="113"/>
        <end position="134"/>
    </location>
</feature>
<dbReference type="InterPro" id="IPR029020">
    <property type="entry name" value="Ammonium/urea_transptr"/>
</dbReference>
<feature type="domain" description="EAL" evidence="8">
    <location>
        <begin position="759"/>
        <end position="1013"/>
    </location>
</feature>
<dbReference type="CDD" id="cd01949">
    <property type="entry name" value="GGDEF"/>
    <property type="match status" value="1"/>
</dbReference>
<keyword evidence="11" id="KW-1185">Reference proteome</keyword>
<comment type="caution">
    <text evidence="10">The sequence shown here is derived from an EMBL/GenBank/DDBJ whole genome shotgun (WGS) entry which is preliminary data.</text>
</comment>
<dbReference type="SUPFAM" id="SSF141868">
    <property type="entry name" value="EAL domain-like"/>
    <property type="match status" value="1"/>
</dbReference>
<dbReference type="SMART" id="SM00091">
    <property type="entry name" value="PAS"/>
    <property type="match status" value="1"/>
</dbReference>
<feature type="transmembrane region" description="Helical" evidence="6">
    <location>
        <begin position="282"/>
        <end position="299"/>
    </location>
</feature>
<keyword evidence="5 6" id="KW-0472">Membrane</keyword>
<dbReference type="Pfam" id="PF00563">
    <property type="entry name" value="EAL"/>
    <property type="match status" value="1"/>
</dbReference>
<feature type="transmembrane region" description="Helical" evidence="6">
    <location>
        <begin position="6"/>
        <end position="23"/>
    </location>
</feature>
<evidence type="ECO:0000256" key="5">
    <source>
        <dbReference type="ARBA" id="ARBA00023136"/>
    </source>
</evidence>
<dbReference type="PANTHER" id="PTHR44757:SF2">
    <property type="entry name" value="BIOFILM ARCHITECTURE MAINTENANCE PROTEIN MBAA"/>
    <property type="match status" value="1"/>
</dbReference>
<feature type="domain" description="PAS" evidence="7">
    <location>
        <begin position="455"/>
        <end position="526"/>
    </location>
</feature>
<dbReference type="PRINTS" id="PR00342">
    <property type="entry name" value="RHESUSRHD"/>
</dbReference>
<dbReference type="InterPro" id="IPR029787">
    <property type="entry name" value="Nucleotide_cyclase"/>
</dbReference>
<reference evidence="11" key="1">
    <citation type="journal article" date="2019" name="Int. J. Syst. Evol. Microbiol.">
        <title>The Global Catalogue of Microorganisms (GCM) 10K type strain sequencing project: providing services to taxonomists for standard genome sequencing and annotation.</title>
        <authorList>
            <consortium name="The Broad Institute Genomics Platform"/>
            <consortium name="The Broad Institute Genome Sequencing Center for Infectious Disease"/>
            <person name="Wu L."/>
            <person name="Ma J."/>
        </authorList>
    </citation>
    <scope>NUCLEOTIDE SEQUENCE [LARGE SCALE GENOMIC DNA]</scope>
    <source>
        <strain evidence="11">NBRC 103166</strain>
    </source>
</reference>
<accession>A0ABQ6DZ98</accession>
<dbReference type="PROSITE" id="PS50887">
    <property type="entry name" value="GGDEF"/>
    <property type="match status" value="1"/>
</dbReference>
<dbReference type="SUPFAM" id="SSF55785">
    <property type="entry name" value="PYP-like sensor domain (PAS domain)"/>
    <property type="match status" value="1"/>
</dbReference>
<dbReference type="Gene3D" id="3.30.450.20">
    <property type="entry name" value="PAS domain"/>
    <property type="match status" value="1"/>
</dbReference>
<dbReference type="InterPro" id="IPR043128">
    <property type="entry name" value="Rev_trsase/Diguanyl_cyclase"/>
</dbReference>
<dbReference type="SUPFAM" id="SSF111352">
    <property type="entry name" value="Ammonium transporter"/>
    <property type="match status" value="1"/>
</dbReference>
<dbReference type="InterPro" id="IPR024041">
    <property type="entry name" value="NH4_transpt_AmtB-like_dom"/>
</dbReference>
<dbReference type="Pfam" id="PF00990">
    <property type="entry name" value="GGDEF"/>
    <property type="match status" value="1"/>
</dbReference>
<feature type="transmembrane region" description="Helical" evidence="6">
    <location>
        <begin position="84"/>
        <end position="106"/>
    </location>
</feature>
<evidence type="ECO:0000256" key="6">
    <source>
        <dbReference type="SAM" id="Phobius"/>
    </source>
</evidence>
<evidence type="ECO:0000259" key="7">
    <source>
        <dbReference type="PROSITE" id="PS50112"/>
    </source>
</evidence>
<evidence type="ECO:0000256" key="4">
    <source>
        <dbReference type="ARBA" id="ARBA00022989"/>
    </source>
</evidence>
<sequence>MDYYWLLTTAFLVFVMQAGFLCLESGRIRSKNSINVAAKNISDFIVAVAIYWAIGFGFMFGESFHGLLGTSDFFFGDRQTPFQVSFFIFQMMFCGTAATLLSGAVAERMSYQGYIYGTLILTTVIYPISGHWAWSSIYTENNLGWLEVIGFVDFAGATVVHSVGGSVALAAVLIVGPRIGRFDPDTNFPQGSNIPIAVLGVLLLWLGWFGFNGGSTLVLSGQVPGIILNTCISAAFGGIVASIIHYYYHKFIDVSYILNGVIAGLVAITACCHSVVPKEAMMIGIIAGIILYYGTGLIEKLKIDDALGVIPVHLFAGIWGTLAVAVFSDLSILGTGLSRAEQFNAQLIGIFSIVTFSFVASYLLLKIINIFAPLRVSDVNETLGMNISEHRASTELISLLDSMHIQQAQGDFSVSVPEEPFTEVGQIAKQYNKVLKRVNNEMTQRDDAIKQFRSSEKRKGAILDSSMDSIVSVDLSGHILEFNPASEKMFGYLKKRVIGKNFIELFIQPKDQQRIQDSLTNGFSSADGLLHNIRNTIILCCHTSGEFPAEVSITRTNLGDALNNEFTLHIRNIGRQLKLQNKLKQLAYSDSLTGLYNRTYLMKSLECIIKNPANHTQNIALFFLDLDRFKQVNDSLGHKTGDKLLCEVAQRLIKVTRSSDVIARWGGDEFIVMMVGELNQFNALNKAQEILNSMHTPIELEGHMVNILTSVGVAISEVEKANAQELIKQADIAMYHAKNNGRNNYQLFLAEMQDADLANFTYEQDLINAINHPESFHFVYQPKVNQYDDVIGFEALVRWLGCDGHYISPAVFIPIAEKSDIIITIGELAIKRVLQQQMRWQKQGYELVPISVNISGKHLISGKLIPFINAQLAANNMLGEHLEIEITEGVLLTEIEECIKVLSELKGMNIKISVDDFGTGYSSLSYLKRLPIDILKIDRSFVNECASTTEDGQICSTIINLANNLGLQTIAEGVETEAQKAFLLTNGCSTYQGYLFSKPLPADKATDLLTVQEILCE</sequence>
<feature type="transmembrane region" description="Helical" evidence="6">
    <location>
        <begin position="223"/>
        <end position="244"/>
    </location>
</feature>
<keyword evidence="4 6" id="KW-1133">Transmembrane helix</keyword>
<evidence type="ECO:0000259" key="9">
    <source>
        <dbReference type="PROSITE" id="PS50887"/>
    </source>
</evidence>
<dbReference type="NCBIfam" id="TIGR00836">
    <property type="entry name" value="amt"/>
    <property type="match status" value="1"/>
</dbReference>
<dbReference type="InterPro" id="IPR000160">
    <property type="entry name" value="GGDEF_dom"/>
</dbReference>
<feature type="transmembrane region" description="Helical" evidence="6">
    <location>
        <begin position="194"/>
        <end position="211"/>
    </location>
</feature>
<dbReference type="Gene3D" id="3.20.20.450">
    <property type="entry name" value="EAL domain"/>
    <property type="match status" value="1"/>
</dbReference>
<dbReference type="InterPro" id="IPR000014">
    <property type="entry name" value="PAS"/>
</dbReference>